<evidence type="ECO:0000256" key="8">
    <source>
        <dbReference type="ARBA" id="ARBA00023180"/>
    </source>
</evidence>
<dbReference type="PROSITE" id="PS00010">
    <property type="entry name" value="ASX_HYDROXYL"/>
    <property type="match status" value="1"/>
</dbReference>
<name>A0A7J7J259_BUGNE</name>
<evidence type="ECO:0000256" key="11">
    <source>
        <dbReference type="SAM" id="Phobius"/>
    </source>
</evidence>
<dbReference type="Proteomes" id="UP000593567">
    <property type="component" value="Unassembled WGS sequence"/>
</dbReference>
<dbReference type="InterPro" id="IPR000742">
    <property type="entry name" value="EGF"/>
</dbReference>
<dbReference type="InterPro" id="IPR001881">
    <property type="entry name" value="EGF-like_Ca-bd_dom"/>
</dbReference>
<feature type="compositionally biased region" description="Basic and acidic residues" evidence="10">
    <location>
        <begin position="356"/>
        <end position="372"/>
    </location>
</feature>
<dbReference type="PROSITE" id="PS50026">
    <property type="entry name" value="EGF_3"/>
    <property type="match status" value="1"/>
</dbReference>
<sequence length="466" mass="51055">MHTLSLHALSKISIVISSFFALSLAKSQCEICQDIVGDFNEGLQKTLKSNFGGGNTNWEENSLGKWKTSETRLVEIVEHHICTDNEKKCHMFYENHEESIEDWYFNVYKNEDSADSLKEHLCIQTSKACCPQGQYGKDCTDCPTSGGGICSSHGKCSGDGTRSGSGKCECDSGYSGELCEDCAEEYYEQLTGSIKVCLKCDVSCEDTCGGAGPKACDDCAEGYMWEDNSGCQDVDECDGEDNPCESNSATYCVNSAGSYTCEGHPLCSSCIGSKSTDCKDCIPGYEKTDSNETTSSCQDIDECSLKPELCDRVPGAICVNTEGSFDCKCKEENQRIEDGQCIDIVETAEETSTDSENEKHKETIENSNSEKGKNRKTKSKKSSKPKSKSGKDSGKPKIDIDAMVNESSKLPAGQKRKYRTLDTMTLCSATGLYLVLCLVFHAEFFKTSLVTIIYAVFIYLYSGQYA</sequence>
<comment type="caution">
    <text evidence="14">The sequence shown here is derived from an EMBL/GenBank/DDBJ whole genome shotgun (WGS) entry which is preliminary data.</text>
</comment>
<dbReference type="InterPro" id="IPR049883">
    <property type="entry name" value="NOTCH1_EGF-like"/>
</dbReference>
<dbReference type="OrthoDB" id="19903at2759"/>
<keyword evidence="3 12" id="KW-0732">Signal</keyword>
<evidence type="ECO:0000313" key="15">
    <source>
        <dbReference type="Proteomes" id="UP000593567"/>
    </source>
</evidence>
<dbReference type="InterPro" id="IPR009030">
    <property type="entry name" value="Growth_fac_rcpt_cys_sf"/>
</dbReference>
<dbReference type="SMART" id="SM00181">
    <property type="entry name" value="EGF"/>
    <property type="match status" value="3"/>
</dbReference>
<feature type="transmembrane region" description="Helical" evidence="11">
    <location>
        <begin position="432"/>
        <end position="461"/>
    </location>
</feature>
<proteinExistence type="predicted"/>
<evidence type="ECO:0000256" key="4">
    <source>
        <dbReference type="ARBA" id="ARBA00022737"/>
    </source>
</evidence>
<dbReference type="EMBL" id="VXIV02003210">
    <property type="protein sequence ID" value="KAF6019826.1"/>
    <property type="molecule type" value="Genomic_DNA"/>
</dbReference>
<feature type="domain" description="EGF-like" evidence="13">
    <location>
        <begin position="138"/>
        <end position="180"/>
    </location>
</feature>
<dbReference type="PANTHER" id="PTHR24039">
    <property type="entry name" value="FIBRILLIN-RELATED"/>
    <property type="match status" value="1"/>
</dbReference>
<comment type="subcellular location">
    <subcellularLocation>
        <location evidence="1">Endoplasmic reticulum</location>
    </subcellularLocation>
</comment>
<dbReference type="Pfam" id="PF07645">
    <property type="entry name" value="EGF_CA"/>
    <property type="match status" value="2"/>
</dbReference>
<dbReference type="GO" id="GO:0005783">
    <property type="term" value="C:endoplasmic reticulum"/>
    <property type="evidence" value="ECO:0007669"/>
    <property type="project" value="UniProtKB-SubCell"/>
</dbReference>
<dbReference type="GO" id="GO:0005509">
    <property type="term" value="F:calcium ion binding"/>
    <property type="evidence" value="ECO:0007669"/>
    <property type="project" value="InterPro"/>
</dbReference>
<dbReference type="PANTHER" id="PTHR24039:SF28">
    <property type="entry name" value="EGF-LIKE DOMAIN-CONTAINING PROTEIN"/>
    <property type="match status" value="1"/>
</dbReference>
<dbReference type="InterPro" id="IPR018097">
    <property type="entry name" value="EGF_Ca-bd_CS"/>
</dbReference>
<dbReference type="AlphaFoldDB" id="A0A7J7J259"/>
<keyword evidence="8" id="KW-0325">Glycoprotein</keyword>
<keyword evidence="7 9" id="KW-1015">Disulfide bond</keyword>
<dbReference type="PROSITE" id="PS01248">
    <property type="entry name" value="EGF_LAM_1"/>
    <property type="match status" value="1"/>
</dbReference>
<evidence type="ECO:0000256" key="3">
    <source>
        <dbReference type="ARBA" id="ARBA00022729"/>
    </source>
</evidence>
<evidence type="ECO:0000256" key="6">
    <source>
        <dbReference type="ARBA" id="ARBA00022837"/>
    </source>
</evidence>
<dbReference type="PROSITE" id="PS01187">
    <property type="entry name" value="EGF_CA"/>
    <property type="match status" value="2"/>
</dbReference>
<evidence type="ECO:0000256" key="7">
    <source>
        <dbReference type="ARBA" id="ARBA00023157"/>
    </source>
</evidence>
<dbReference type="FunFam" id="2.10.25.10:FF:000038">
    <property type="entry name" value="Fibrillin 2"/>
    <property type="match status" value="1"/>
</dbReference>
<accession>A0A7J7J259</accession>
<keyword evidence="11" id="KW-0472">Membrane</keyword>
<evidence type="ECO:0000259" key="13">
    <source>
        <dbReference type="PROSITE" id="PS50026"/>
    </source>
</evidence>
<evidence type="ECO:0000313" key="14">
    <source>
        <dbReference type="EMBL" id="KAF6019826.1"/>
    </source>
</evidence>
<evidence type="ECO:0000256" key="12">
    <source>
        <dbReference type="SAM" id="SignalP"/>
    </source>
</evidence>
<feature type="region of interest" description="Disordered" evidence="10">
    <location>
        <begin position="348"/>
        <end position="400"/>
    </location>
</feature>
<dbReference type="SUPFAM" id="SSF57196">
    <property type="entry name" value="EGF/Laminin"/>
    <property type="match status" value="1"/>
</dbReference>
<organism evidence="14 15">
    <name type="scientific">Bugula neritina</name>
    <name type="common">Brown bryozoan</name>
    <name type="synonym">Sertularia neritina</name>
    <dbReference type="NCBI Taxonomy" id="10212"/>
    <lineage>
        <taxon>Eukaryota</taxon>
        <taxon>Metazoa</taxon>
        <taxon>Spiralia</taxon>
        <taxon>Lophotrochozoa</taxon>
        <taxon>Bryozoa</taxon>
        <taxon>Gymnolaemata</taxon>
        <taxon>Cheilostomatida</taxon>
        <taxon>Flustrina</taxon>
        <taxon>Buguloidea</taxon>
        <taxon>Bugulidae</taxon>
        <taxon>Bugula</taxon>
    </lineage>
</organism>
<gene>
    <name evidence="14" type="ORF">EB796_021865</name>
</gene>
<dbReference type="Gene3D" id="2.10.25.10">
    <property type="entry name" value="Laminin"/>
    <property type="match status" value="3"/>
</dbReference>
<evidence type="ECO:0000256" key="2">
    <source>
        <dbReference type="ARBA" id="ARBA00022536"/>
    </source>
</evidence>
<comment type="caution">
    <text evidence="9">Lacks conserved residue(s) required for the propagation of feature annotation.</text>
</comment>
<keyword evidence="11" id="KW-0812">Transmembrane</keyword>
<dbReference type="CDD" id="cd00054">
    <property type="entry name" value="EGF_CA"/>
    <property type="match status" value="1"/>
</dbReference>
<dbReference type="SMART" id="SM00179">
    <property type="entry name" value="EGF_CA"/>
    <property type="match status" value="2"/>
</dbReference>
<evidence type="ECO:0000256" key="5">
    <source>
        <dbReference type="ARBA" id="ARBA00022824"/>
    </source>
</evidence>
<dbReference type="InterPro" id="IPR002049">
    <property type="entry name" value="LE_dom"/>
</dbReference>
<reference evidence="14" key="1">
    <citation type="submission" date="2020-06" db="EMBL/GenBank/DDBJ databases">
        <title>Draft genome of Bugula neritina, a colonial animal packing powerful symbionts and potential medicines.</title>
        <authorList>
            <person name="Rayko M."/>
        </authorList>
    </citation>
    <scope>NUCLEOTIDE SEQUENCE [LARGE SCALE GENOMIC DNA]</scope>
    <source>
        <strain evidence="14">Kwan_BN1</strain>
    </source>
</reference>
<dbReference type="PROSITE" id="PS00022">
    <property type="entry name" value="EGF_1"/>
    <property type="match status" value="1"/>
</dbReference>
<evidence type="ECO:0000256" key="1">
    <source>
        <dbReference type="ARBA" id="ARBA00004240"/>
    </source>
</evidence>
<keyword evidence="15" id="KW-1185">Reference proteome</keyword>
<protein>
    <submittedName>
        <fullName evidence="14">CRELD2</fullName>
    </submittedName>
</protein>
<evidence type="ECO:0000256" key="9">
    <source>
        <dbReference type="PROSITE-ProRule" id="PRU00076"/>
    </source>
</evidence>
<keyword evidence="5" id="KW-0256">Endoplasmic reticulum</keyword>
<feature type="compositionally biased region" description="Basic and acidic residues" evidence="10">
    <location>
        <begin position="389"/>
        <end position="400"/>
    </location>
</feature>
<keyword evidence="11" id="KW-1133">Transmembrane helix</keyword>
<dbReference type="SUPFAM" id="SSF57184">
    <property type="entry name" value="Growth factor receptor domain"/>
    <property type="match status" value="1"/>
</dbReference>
<feature type="chain" id="PRO_5029656164" evidence="12">
    <location>
        <begin position="26"/>
        <end position="466"/>
    </location>
</feature>
<keyword evidence="4" id="KW-0677">Repeat</keyword>
<feature type="disulfide bond" evidence="9">
    <location>
        <begin position="170"/>
        <end position="179"/>
    </location>
</feature>
<dbReference type="InterPro" id="IPR000152">
    <property type="entry name" value="EGF-type_Asp/Asn_hydroxyl_site"/>
</dbReference>
<feature type="signal peptide" evidence="12">
    <location>
        <begin position="1"/>
        <end position="25"/>
    </location>
</feature>
<keyword evidence="2 9" id="KW-0245">EGF-like domain</keyword>
<feature type="compositionally biased region" description="Basic residues" evidence="10">
    <location>
        <begin position="373"/>
        <end position="388"/>
    </location>
</feature>
<evidence type="ECO:0000256" key="10">
    <source>
        <dbReference type="SAM" id="MobiDB-lite"/>
    </source>
</evidence>
<keyword evidence="6" id="KW-0106">Calcium</keyword>